<dbReference type="PATRIC" id="fig|745776.4.peg.3517"/>
<dbReference type="AlphaFoldDB" id="H8H1K7"/>
<geneLocation type="plasmid" evidence="1 2">
    <name>P2</name>
</geneLocation>
<organism evidence="1 2">
    <name type="scientific">Deinococcus gobiensis (strain DSM 21396 / JCM 16679 / CGMCC 1.7299 / I-0)</name>
    <dbReference type="NCBI Taxonomy" id="745776"/>
    <lineage>
        <taxon>Bacteria</taxon>
        <taxon>Thermotogati</taxon>
        <taxon>Deinococcota</taxon>
        <taxon>Deinococci</taxon>
        <taxon>Deinococcales</taxon>
        <taxon>Deinococcaceae</taxon>
        <taxon>Deinococcus</taxon>
    </lineage>
</organism>
<dbReference type="KEGG" id="dgo:DGo_PB0135"/>
<dbReference type="RefSeq" id="WP_014686500.1">
    <property type="nucleotide sequence ID" value="NC_017791.1"/>
</dbReference>
<evidence type="ECO:0000313" key="2">
    <source>
        <dbReference type="Proteomes" id="UP000007575"/>
    </source>
</evidence>
<protein>
    <submittedName>
        <fullName evidence="1">Uncharacterized protein</fullName>
    </submittedName>
</protein>
<dbReference type="HOGENOM" id="CLU_838674_0_0_0"/>
<evidence type="ECO:0000313" key="1">
    <source>
        <dbReference type="EMBL" id="AFD27404.1"/>
    </source>
</evidence>
<name>H8H1K7_DEIGI</name>
<gene>
    <name evidence="1" type="ordered locus">DGo_PB0135</name>
</gene>
<accession>H8H1K7</accession>
<keyword evidence="2" id="KW-1185">Reference proteome</keyword>
<dbReference type="OrthoDB" id="9836756at2"/>
<proteinExistence type="predicted"/>
<dbReference type="EMBL" id="CP002193">
    <property type="protein sequence ID" value="AFD27404.1"/>
    <property type="molecule type" value="Genomic_DNA"/>
</dbReference>
<keyword evidence="1" id="KW-0614">Plasmid</keyword>
<reference evidence="1 2" key="1">
    <citation type="journal article" date="2012" name="PLoS ONE">
        <title>Genome sequence and transcriptome analysis of the radioresistant bacterium Deinococcus gobiensis: insights into the extreme environmental adaptations.</title>
        <authorList>
            <person name="Yuan M."/>
            <person name="Chen M."/>
            <person name="Zhang W."/>
            <person name="Lu W."/>
            <person name="Wang J."/>
            <person name="Yang M."/>
            <person name="Zhao P."/>
            <person name="Tang R."/>
            <person name="Li X."/>
            <person name="Hao Y."/>
            <person name="Zhou Z."/>
            <person name="Zhan Y."/>
            <person name="Yu H."/>
            <person name="Teng C."/>
            <person name="Yan Y."/>
            <person name="Ping S."/>
            <person name="Wang Y."/>
            <person name="Lin M."/>
        </authorList>
    </citation>
    <scope>NUCLEOTIDE SEQUENCE [LARGE SCALE GENOMIC DNA]</scope>
    <source>
        <strain evidence="2">DSM 21396 / JCM 16679 / CGMCC 1.7299 / I-0</strain>
        <plasmid evidence="1">P2</plasmid>
    </source>
</reference>
<dbReference type="Proteomes" id="UP000007575">
    <property type="component" value="Plasmid P2"/>
</dbReference>
<sequence>MSAAATPPPSFPAFPLAAPITIYFDFCPHLPNQAGTWGAVFYAGPADHHRVGGLLPAHTASEDGALNELLRLIHALNLPAAQLYTDHPNLVARRAAELPAPFTLATCHPTHPGHRQALEEAQRQQEPYTTVHRWGQRQHGAGQHVPPQPTGELQCRYRLVSQALYLDLCISGLPDTLRLGRQHAPGQFSVDAQETQTALHHHLLRIYGPALAPHLPRLEELIWKDFQHRQTELTRHPCTAWATPPGVQKILLRAGVITPDQTFQCRRAGRTNLRLSYGSCQTIRTLTRPQRDWAHIVRQLMRDAGATDHDLLQFQDLYTQQVLDLLQEPQA</sequence>